<name>A0ABV0WD00_9TELE</name>
<organism evidence="1 2">
    <name type="scientific">Xenotaenia resolanae</name>
    <dbReference type="NCBI Taxonomy" id="208358"/>
    <lineage>
        <taxon>Eukaryota</taxon>
        <taxon>Metazoa</taxon>
        <taxon>Chordata</taxon>
        <taxon>Craniata</taxon>
        <taxon>Vertebrata</taxon>
        <taxon>Euteleostomi</taxon>
        <taxon>Actinopterygii</taxon>
        <taxon>Neopterygii</taxon>
        <taxon>Teleostei</taxon>
        <taxon>Neoteleostei</taxon>
        <taxon>Acanthomorphata</taxon>
        <taxon>Ovalentaria</taxon>
        <taxon>Atherinomorphae</taxon>
        <taxon>Cyprinodontiformes</taxon>
        <taxon>Goodeidae</taxon>
        <taxon>Xenotaenia</taxon>
    </lineage>
</organism>
<comment type="caution">
    <text evidence="1">The sequence shown here is derived from an EMBL/GenBank/DDBJ whole genome shotgun (WGS) entry which is preliminary data.</text>
</comment>
<sequence length="109" mass="12125">MSEKIQLRSGAHQINVQCNISTVIGKTMRNVSSVYLSKHCSPQYCQLNKGAREVPFLSPDISVLMDSGMAQIDTSLENGLFRMNKNVQLNSKQEPAPQEKCSLLELLLT</sequence>
<dbReference type="EMBL" id="JAHRIM010041388">
    <property type="protein sequence ID" value="MEQ2267125.1"/>
    <property type="molecule type" value="Genomic_DNA"/>
</dbReference>
<reference evidence="1 2" key="1">
    <citation type="submission" date="2021-06" db="EMBL/GenBank/DDBJ databases">
        <authorList>
            <person name="Palmer J.M."/>
        </authorList>
    </citation>
    <scope>NUCLEOTIDE SEQUENCE [LARGE SCALE GENOMIC DNA]</scope>
    <source>
        <strain evidence="1 2">XR_2019</strain>
        <tissue evidence="1">Muscle</tissue>
    </source>
</reference>
<accession>A0ABV0WD00</accession>
<evidence type="ECO:0000313" key="1">
    <source>
        <dbReference type="EMBL" id="MEQ2267125.1"/>
    </source>
</evidence>
<evidence type="ECO:0000313" key="2">
    <source>
        <dbReference type="Proteomes" id="UP001444071"/>
    </source>
</evidence>
<gene>
    <name evidence="1" type="ORF">XENORESO_002033</name>
</gene>
<keyword evidence="2" id="KW-1185">Reference proteome</keyword>
<proteinExistence type="predicted"/>
<protein>
    <submittedName>
        <fullName evidence="1">Uncharacterized protein</fullName>
    </submittedName>
</protein>
<feature type="non-terminal residue" evidence="1">
    <location>
        <position position="109"/>
    </location>
</feature>
<dbReference type="Proteomes" id="UP001444071">
    <property type="component" value="Unassembled WGS sequence"/>
</dbReference>